<dbReference type="InterPro" id="IPR009003">
    <property type="entry name" value="Peptidase_S1_PA"/>
</dbReference>
<dbReference type="AlphaFoldDB" id="A0A1N6G0Z0"/>
<sequence length="215" mass="23262">MQNNTKILREGICGAGSLGGFFTMPGRDAVYGISNNHVLANLNNCAVGDAILRADTHEQIATLSHWVPLSVMNANHTINLVDMALCKLTPGIQTTWQIDDSTITKPAGYIEPRQFGVVYMKEENGGVRRGKIMKSFINHVMQFDLCGKPYLFTKLVEIAPTDGQPFSQPGNSGSIILSSSHLIVGLLVGANSDATRSYAVPFVDGILKFAPLEIL</sequence>
<evidence type="ECO:0008006" key="3">
    <source>
        <dbReference type="Google" id="ProtNLM"/>
    </source>
</evidence>
<proteinExistence type="predicted"/>
<dbReference type="SUPFAM" id="SSF50494">
    <property type="entry name" value="Trypsin-like serine proteases"/>
    <property type="match status" value="1"/>
</dbReference>
<dbReference type="RefSeq" id="WP_143197431.1">
    <property type="nucleotide sequence ID" value="NZ_FSRA01000001.1"/>
</dbReference>
<dbReference type="Proteomes" id="UP000185003">
    <property type="component" value="Unassembled WGS sequence"/>
</dbReference>
<dbReference type="EMBL" id="FSRA01000001">
    <property type="protein sequence ID" value="SIO01112.1"/>
    <property type="molecule type" value="Genomic_DNA"/>
</dbReference>
<organism evidence="1 2">
    <name type="scientific">Chitinophaga niabensis</name>
    <dbReference type="NCBI Taxonomy" id="536979"/>
    <lineage>
        <taxon>Bacteria</taxon>
        <taxon>Pseudomonadati</taxon>
        <taxon>Bacteroidota</taxon>
        <taxon>Chitinophagia</taxon>
        <taxon>Chitinophagales</taxon>
        <taxon>Chitinophagaceae</taxon>
        <taxon>Chitinophaga</taxon>
    </lineage>
</organism>
<accession>A0A1N6G0Z0</accession>
<protein>
    <recommendedName>
        <fullName evidence="3">Trypsin-like peptidase domain-containing protein</fullName>
    </recommendedName>
</protein>
<evidence type="ECO:0000313" key="1">
    <source>
        <dbReference type="EMBL" id="SIO01112.1"/>
    </source>
</evidence>
<gene>
    <name evidence="1" type="ORF">SAMN04488055_2516</name>
</gene>
<evidence type="ECO:0000313" key="2">
    <source>
        <dbReference type="Proteomes" id="UP000185003"/>
    </source>
</evidence>
<dbReference type="STRING" id="536979.SAMN04488055_2516"/>
<reference evidence="1 2" key="1">
    <citation type="submission" date="2016-11" db="EMBL/GenBank/DDBJ databases">
        <authorList>
            <person name="Jaros S."/>
            <person name="Januszkiewicz K."/>
            <person name="Wedrychowicz H."/>
        </authorList>
    </citation>
    <scope>NUCLEOTIDE SEQUENCE [LARGE SCALE GENOMIC DNA]</scope>
    <source>
        <strain evidence="1 2">DSM 24787</strain>
    </source>
</reference>
<keyword evidence="2" id="KW-1185">Reference proteome</keyword>
<name>A0A1N6G0Z0_9BACT</name>
<dbReference type="OrthoDB" id="104542at2"/>